<proteinExistence type="predicted"/>
<dbReference type="AlphaFoldDB" id="C1EHM1"/>
<keyword evidence="3" id="KW-0472">Membrane</keyword>
<feature type="region of interest" description="Disordered" evidence="2">
    <location>
        <begin position="1"/>
        <end position="37"/>
    </location>
</feature>
<organism evidence="4 5">
    <name type="scientific">Micromonas commoda (strain RCC299 / NOUM17 / CCMP2709)</name>
    <name type="common">Picoplanktonic green alga</name>
    <dbReference type="NCBI Taxonomy" id="296587"/>
    <lineage>
        <taxon>Eukaryota</taxon>
        <taxon>Viridiplantae</taxon>
        <taxon>Chlorophyta</taxon>
        <taxon>Mamiellophyceae</taxon>
        <taxon>Mamiellales</taxon>
        <taxon>Mamiellaceae</taxon>
        <taxon>Micromonas</taxon>
    </lineage>
</organism>
<evidence type="ECO:0000256" key="2">
    <source>
        <dbReference type="SAM" id="MobiDB-lite"/>
    </source>
</evidence>
<dbReference type="KEGG" id="mis:MICPUN_64276"/>
<dbReference type="Proteomes" id="UP000002009">
    <property type="component" value="Chromosome 14"/>
</dbReference>
<keyword evidence="3" id="KW-1133">Transmembrane helix</keyword>
<feature type="transmembrane region" description="Helical" evidence="3">
    <location>
        <begin position="45"/>
        <end position="64"/>
    </location>
</feature>
<name>C1EHM1_MICCC</name>
<dbReference type="GeneID" id="8249202"/>
<feature type="region of interest" description="Disordered" evidence="2">
    <location>
        <begin position="128"/>
        <end position="155"/>
    </location>
</feature>
<gene>
    <name evidence="4" type="ORF">MICPUN_64276</name>
</gene>
<keyword evidence="5" id="KW-1185">Reference proteome</keyword>
<evidence type="ECO:0000256" key="3">
    <source>
        <dbReference type="SAM" id="Phobius"/>
    </source>
</evidence>
<feature type="compositionally biased region" description="Low complexity" evidence="2">
    <location>
        <begin position="25"/>
        <end position="37"/>
    </location>
</feature>
<keyword evidence="1" id="KW-0175">Coiled coil</keyword>
<keyword evidence="3" id="KW-0812">Transmembrane</keyword>
<dbReference type="InParanoid" id="C1EHM1"/>
<protein>
    <submittedName>
        <fullName evidence="4">Uncharacterized protein</fullName>
    </submittedName>
</protein>
<evidence type="ECO:0000313" key="4">
    <source>
        <dbReference type="EMBL" id="ACO67320.1"/>
    </source>
</evidence>
<reference evidence="4 5" key="1">
    <citation type="journal article" date="2009" name="Science">
        <title>Green evolution and dynamic adaptations revealed by genomes of the marine picoeukaryotes Micromonas.</title>
        <authorList>
            <person name="Worden A.Z."/>
            <person name="Lee J.H."/>
            <person name="Mock T."/>
            <person name="Rouze P."/>
            <person name="Simmons M.P."/>
            <person name="Aerts A.L."/>
            <person name="Allen A.E."/>
            <person name="Cuvelier M.L."/>
            <person name="Derelle E."/>
            <person name="Everett M.V."/>
            <person name="Foulon E."/>
            <person name="Grimwood J."/>
            <person name="Gundlach H."/>
            <person name="Henrissat B."/>
            <person name="Napoli C."/>
            <person name="McDonald S.M."/>
            <person name="Parker M.S."/>
            <person name="Rombauts S."/>
            <person name="Salamov A."/>
            <person name="Von Dassow P."/>
            <person name="Badger J.H."/>
            <person name="Coutinho P.M."/>
            <person name="Demir E."/>
            <person name="Dubchak I."/>
            <person name="Gentemann C."/>
            <person name="Eikrem W."/>
            <person name="Gready J.E."/>
            <person name="John U."/>
            <person name="Lanier W."/>
            <person name="Lindquist E.A."/>
            <person name="Lucas S."/>
            <person name="Mayer K.F."/>
            <person name="Moreau H."/>
            <person name="Not F."/>
            <person name="Otillar R."/>
            <person name="Panaud O."/>
            <person name="Pangilinan J."/>
            <person name="Paulsen I."/>
            <person name="Piegu B."/>
            <person name="Poliakov A."/>
            <person name="Robbens S."/>
            <person name="Schmutz J."/>
            <person name="Toulza E."/>
            <person name="Wyss T."/>
            <person name="Zelensky A."/>
            <person name="Zhou K."/>
            <person name="Armbrust E.V."/>
            <person name="Bhattacharya D."/>
            <person name="Goodenough U.W."/>
            <person name="Van de Peer Y."/>
            <person name="Grigoriev I.V."/>
        </authorList>
    </citation>
    <scope>NUCLEOTIDE SEQUENCE [LARGE SCALE GENOMIC DNA]</scope>
    <source>
        <strain evidence="5">RCC299 / NOUM17</strain>
    </source>
</reference>
<sequence length="174" mass="18842">MRPTSAARDRGGLDPSSHYTSSSIQGALRGAQQSGSSAAGTGPPGLLLVLMLVAVALPAVSFFAMHARMLDRQEVLSNNYATTMVELTALRKEVGEMRAIEQELKEARSELMLARLSLKNAATKLGKTGSEAVHSKRGLLDAEPAEGDEGNARNWDASRRELHEAMWTQQVNRR</sequence>
<dbReference type="RefSeq" id="XP_002506062.1">
    <property type="nucleotide sequence ID" value="XM_002506016.1"/>
</dbReference>
<evidence type="ECO:0000313" key="5">
    <source>
        <dbReference type="Proteomes" id="UP000002009"/>
    </source>
</evidence>
<dbReference type="EMBL" id="CP001332">
    <property type="protein sequence ID" value="ACO67320.1"/>
    <property type="molecule type" value="Genomic_DNA"/>
</dbReference>
<feature type="coiled-coil region" evidence="1">
    <location>
        <begin position="90"/>
        <end position="124"/>
    </location>
</feature>
<evidence type="ECO:0000256" key="1">
    <source>
        <dbReference type="SAM" id="Coils"/>
    </source>
</evidence>
<accession>C1EHM1</accession>